<protein>
    <submittedName>
        <fullName evidence="1">Uncharacterized protein</fullName>
    </submittedName>
</protein>
<reference evidence="1" key="1">
    <citation type="submission" date="2020-02" db="EMBL/GenBank/DDBJ databases">
        <authorList>
            <person name="Meier V. D."/>
        </authorList>
    </citation>
    <scope>NUCLEOTIDE SEQUENCE</scope>
    <source>
        <strain evidence="1">AVDCRST_MAG93</strain>
    </source>
</reference>
<name>A0A6J4NHH5_9CHLR</name>
<evidence type="ECO:0000313" key="1">
    <source>
        <dbReference type="EMBL" id="CAA9387978.1"/>
    </source>
</evidence>
<proteinExistence type="predicted"/>
<accession>A0A6J4NHH5</accession>
<feature type="non-terminal residue" evidence="1">
    <location>
        <position position="1"/>
    </location>
</feature>
<organism evidence="1">
    <name type="scientific">uncultured Chloroflexia bacterium</name>
    <dbReference type="NCBI Taxonomy" id="1672391"/>
    <lineage>
        <taxon>Bacteria</taxon>
        <taxon>Bacillati</taxon>
        <taxon>Chloroflexota</taxon>
        <taxon>Chloroflexia</taxon>
        <taxon>environmental samples</taxon>
    </lineage>
</organism>
<dbReference type="AlphaFoldDB" id="A0A6J4NHH5"/>
<gene>
    <name evidence="1" type="ORF">AVDCRST_MAG93-9576</name>
</gene>
<sequence>LLGLHDEFSLYAAVALSKMLPDPEPAIWRLARLVEGWGRVHLVERLSTTSTAEIKDWLLREGYRNSIMHEYLAFACATGGNLKAALLAPAVDDALIDAAGEIVEALIQGGPAKDIDDYADAAIVLQRYVELVASGTPRLGRFLAVHAILLYLERESWDQLARAANGWTEHQRAELIARAQQVIQDSRWPPLVAQALESTDRTEAYRADQAARVLGIDTWDVNWRQLRAEPFQSGHWYQIMRDVSPDRIRQVVDFALEVLPLDEVATGPADELGLGPRFEVHSCLEFILQGLSAFPDVGWPLLEAALRSPVVRERHKALAVLADWGQDHWKPAVRDALHAAEVVEPNAEVRKHIGNVLRGEPYDSSVRWPSDTDENGA</sequence>
<dbReference type="EMBL" id="CADCTR010003214">
    <property type="protein sequence ID" value="CAA9387978.1"/>
    <property type="molecule type" value="Genomic_DNA"/>
</dbReference>